<dbReference type="PANTHER" id="PTHR36453">
    <property type="entry name" value="SECRETED PROTEIN-RELATED"/>
    <property type="match status" value="1"/>
</dbReference>
<dbReference type="InterPro" id="IPR022441">
    <property type="entry name" value="Para_beta_helix_rpt-2"/>
</dbReference>
<accession>A0A1M7PM16</accession>
<dbReference type="InterPro" id="IPR006626">
    <property type="entry name" value="PbH1"/>
</dbReference>
<dbReference type="Pfam" id="PF13229">
    <property type="entry name" value="Beta_helix"/>
    <property type="match status" value="1"/>
</dbReference>
<dbReference type="SUPFAM" id="SSF51126">
    <property type="entry name" value="Pectin lyase-like"/>
    <property type="match status" value="1"/>
</dbReference>
<evidence type="ECO:0000313" key="5">
    <source>
        <dbReference type="Proteomes" id="UP000184513"/>
    </source>
</evidence>
<dbReference type="PANTHER" id="PTHR36453:SF1">
    <property type="entry name" value="RIGHT HANDED BETA HELIX DOMAIN-CONTAINING PROTEIN"/>
    <property type="match status" value="1"/>
</dbReference>
<feature type="chain" id="PRO_5012794168" evidence="1">
    <location>
        <begin position="24"/>
        <end position="1531"/>
    </location>
</feature>
<dbReference type="NCBIfam" id="TIGR04183">
    <property type="entry name" value="Por_Secre_tail"/>
    <property type="match status" value="1"/>
</dbReference>
<dbReference type="InterPro" id="IPR008979">
    <property type="entry name" value="Galactose-bd-like_sf"/>
</dbReference>
<evidence type="ECO:0000259" key="2">
    <source>
        <dbReference type="Pfam" id="PF11721"/>
    </source>
</evidence>
<keyword evidence="1" id="KW-0732">Signal</keyword>
<name>A0A1M7PM16_9BACT</name>
<dbReference type="InterPro" id="IPR011050">
    <property type="entry name" value="Pectin_lyase_fold/virulence"/>
</dbReference>
<keyword evidence="5" id="KW-1185">Reference proteome</keyword>
<evidence type="ECO:0000256" key="1">
    <source>
        <dbReference type="SAM" id="SignalP"/>
    </source>
</evidence>
<dbReference type="Gene3D" id="2.60.120.430">
    <property type="entry name" value="Galactose-binding lectin"/>
    <property type="match status" value="3"/>
</dbReference>
<dbReference type="Pfam" id="PF17957">
    <property type="entry name" value="Big_7"/>
    <property type="match status" value="1"/>
</dbReference>
<sequence length="1531" mass="168463">MNTVLSKLILCCILMLSGLDIHAANYYFSSETGDDSRSSSQAQNANTPWKTIDKLNAIIPGLKPGDKIYFRRGDVFYGSILINESGRSGAPITFGAYGSGPEPIITSFVTLSNWQSVGNGVYEAGHSRLPSHKVNMVAIDGNPQEMGRYPNSNTANKGYLTYESHAGNRAITDYQLSSGTNWTGGEVVLRKVYWITDRHRITSHSGNTLNYASNPDTSYDPKPGYGYFIQDHPRTLDRYGEWYYDTSQRKLRVYFGGYPSGTKVEVSTFNFIVRSTGSARHINFENLHFKGANRNAFQFEGGSDIKISNCIIENSGEDGLYLAGVNNLIVENSEVKNANNVGMNIKISDGAVVRGNKIFDTYLFPGHGRSGDNVGLGIYSTGDANLIEYNEIKQTGYVGIRFGGNDTQVKSNYIDGFCLTKNDGAGIYTYQQKYDNFKNRKITNNIIVNGIGVKEGTTIKNFVDKPQAEGIYLDDNVTDVEVSGNTVAHITSKGIYLHNTDNIRVTNNTIYDSENLIFLRNDLMGNPLANTRIENNKLLAKDASQNFVYIYTLFDDVADLANFNHNEYSAPFSDNFRFAVRYNANSSNEARKFFDLRGWQRMYNKDWSSKTGRQLDDLYQVKKKVGSNRISNGSFNGNVNYVSCSDCSTSWDKGKLDGGTLKIKTKGVSQTSISIGSLKKGKKYLLKFDAVANKNIPLSFYLRQGSSPWYTLSNKHKVGVDWQRGEHEVLIKSLADMDGARLVMAIGTGESGELWMDNLEFYEVDANVIEPENKVLFEKNPSRQKRNFSTSGGFVGLLHQYLSNTLSIEPYSSILLLKSGSGVIENELESPTVTLVKPEKNTSSSQGETILLEAEASISEGEISQVDFYNGSVKLGSSTTTPFTFAWKNAAAGSYNITAVAVADNGQEASSSVVALKINAPGSSSSDAKTETNYFINAGTGADTDFNGINFSGENQNNNFYSSSKVHAAPDASAYALFQTERFGSNLSYDIPVTNGTYHVYTFHNELWFGQEGPAGKAGQRVFDISLENDRVKENFDLYRENKNQPMVLAFSGINVTDGVLNLDFTASADNATISGIVISKNPIDIPSEFTNGMPASGEDEKAGYSDYLLINAGSREDVLHEGKTFVSDYQTSYLTSETANSNLTVSGDPIFQTERYAKNMSISIPVENGTYQVKTYHNELWFGSFGPSAKSGNRVFDISIEKELKKDNFDIFTEKGNSPTVFTFDNIVVTDGTLNLDLNASRDNATISGIAIAKVNGYTPSPGTKPSQKAIFLNAGSYDDADYDNQTFLGDRKTSYPGTSKTNFNYNVNGSKMFLTERYSLNLSYNIPIQNGTYTVVTYHNELWFGSYGPAARSGNRVFNIDIEEKRVKSNFDIYKENNNNPTALTFRSIKVEDGILDITMSAIADNATVSGIAIIPEGVYTASNMRLASAEPTQPSEKMEAGASGISETRVYPNPATHQTKLRLGEDVVISEIYLQSTSGAMVKSIDPKTAGDGFGTYTIPLQGLRSGVYVLTVSDGRAWIKKIKLIVE</sequence>
<feature type="domain" description="Malectin" evidence="2">
    <location>
        <begin position="1279"/>
        <end position="1409"/>
    </location>
</feature>
<dbReference type="InterPro" id="IPR013783">
    <property type="entry name" value="Ig-like_fold"/>
</dbReference>
<feature type="domain" description="Malectin" evidence="2">
    <location>
        <begin position="934"/>
        <end position="1076"/>
    </location>
</feature>
<dbReference type="Proteomes" id="UP000184513">
    <property type="component" value="Unassembled WGS sequence"/>
</dbReference>
<feature type="domain" description="Right handed beta helix" evidence="3">
    <location>
        <begin position="278"/>
        <end position="432"/>
    </location>
</feature>
<evidence type="ECO:0000313" key="4">
    <source>
        <dbReference type="EMBL" id="SHN18332.1"/>
    </source>
</evidence>
<dbReference type="SUPFAM" id="SSF49785">
    <property type="entry name" value="Galactose-binding domain-like"/>
    <property type="match status" value="3"/>
</dbReference>
<dbReference type="Gene3D" id="2.160.20.10">
    <property type="entry name" value="Single-stranded right-handed beta-helix, Pectin lyase-like"/>
    <property type="match status" value="3"/>
</dbReference>
<dbReference type="EMBL" id="FRCY01000009">
    <property type="protein sequence ID" value="SHN18332.1"/>
    <property type="molecule type" value="Genomic_DNA"/>
</dbReference>
<dbReference type="InterPro" id="IPR021720">
    <property type="entry name" value="Malectin_dom"/>
</dbReference>
<dbReference type="Gene3D" id="2.60.40.10">
    <property type="entry name" value="Immunoglobulins"/>
    <property type="match status" value="1"/>
</dbReference>
<proteinExistence type="predicted"/>
<dbReference type="Pfam" id="PF11721">
    <property type="entry name" value="Malectin"/>
    <property type="match status" value="3"/>
</dbReference>
<dbReference type="SMART" id="SM00710">
    <property type="entry name" value="PbH1"/>
    <property type="match status" value="10"/>
</dbReference>
<organism evidence="4 5">
    <name type="scientific">Cyclobacterium lianum</name>
    <dbReference type="NCBI Taxonomy" id="388280"/>
    <lineage>
        <taxon>Bacteria</taxon>
        <taxon>Pseudomonadati</taxon>
        <taxon>Bacteroidota</taxon>
        <taxon>Cytophagia</taxon>
        <taxon>Cytophagales</taxon>
        <taxon>Cyclobacteriaceae</taxon>
        <taxon>Cyclobacterium</taxon>
    </lineage>
</organism>
<dbReference type="InterPro" id="IPR026444">
    <property type="entry name" value="Secre_tail"/>
</dbReference>
<dbReference type="InterPro" id="IPR039448">
    <property type="entry name" value="Beta_helix"/>
</dbReference>
<feature type="signal peptide" evidence="1">
    <location>
        <begin position="1"/>
        <end position="23"/>
    </location>
</feature>
<dbReference type="Gene3D" id="2.60.120.260">
    <property type="entry name" value="Galactose-binding domain-like"/>
    <property type="match status" value="1"/>
</dbReference>
<dbReference type="InterPro" id="IPR012334">
    <property type="entry name" value="Pectin_lyas_fold"/>
</dbReference>
<dbReference type="RefSeq" id="WP_084097348.1">
    <property type="nucleotide sequence ID" value="NZ_FRCY01000009.1"/>
</dbReference>
<protein>
    <submittedName>
        <fullName evidence="4">Por secretion system C-terminal sorting domain-containing protein</fullName>
    </submittedName>
</protein>
<dbReference type="OrthoDB" id="976933at2"/>
<reference evidence="4 5" key="1">
    <citation type="submission" date="2016-11" db="EMBL/GenBank/DDBJ databases">
        <authorList>
            <person name="Jaros S."/>
            <person name="Januszkiewicz K."/>
            <person name="Wedrychowicz H."/>
        </authorList>
    </citation>
    <scope>NUCLEOTIDE SEQUENCE [LARGE SCALE GENOMIC DNA]</scope>
    <source>
        <strain evidence="4 5">CGMCC 1.6102</strain>
    </source>
</reference>
<evidence type="ECO:0000259" key="3">
    <source>
        <dbReference type="Pfam" id="PF13229"/>
    </source>
</evidence>
<feature type="domain" description="Malectin" evidence="2">
    <location>
        <begin position="1116"/>
        <end position="1250"/>
    </location>
</feature>
<gene>
    <name evidence="4" type="ORF">SAMN04488057_109152</name>
</gene>
<dbReference type="NCBIfam" id="TIGR03804">
    <property type="entry name" value="para_beta_helix"/>
    <property type="match status" value="1"/>
</dbReference>
<dbReference type="STRING" id="388280.SAMN04488057_109152"/>